<accession>A0A7W7ZKB6</accession>
<proteinExistence type="predicted"/>
<keyword evidence="3" id="KW-1185">Reference proteome</keyword>
<dbReference type="EMBL" id="JACHIP010000019">
    <property type="protein sequence ID" value="MBB5060806.1"/>
    <property type="molecule type" value="Genomic_DNA"/>
</dbReference>
<feature type="domain" description="Aminoglycoside phosphotransferase" evidence="1">
    <location>
        <begin position="115"/>
        <end position="164"/>
    </location>
</feature>
<name>A0A7W7ZKB6_9BACT</name>
<keyword evidence="2" id="KW-0808">Transferase</keyword>
<dbReference type="InterPro" id="IPR011009">
    <property type="entry name" value="Kinase-like_dom_sf"/>
</dbReference>
<gene>
    <name evidence="2" type="ORF">HDF16_005542</name>
</gene>
<dbReference type="GO" id="GO:0016301">
    <property type="term" value="F:kinase activity"/>
    <property type="evidence" value="ECO:0007669"/>
    <property type="project" value="UniProtKB-KW"/>
</dbReference>
<reference evidence="2 3" key="1">
    <citation type="submission" date="2020-08" db="EMBL/GenBank/DDBJ databases">
        <title>Genomic Encyclopedia of Type Strains, Phase IV (KMG-V): Genome sequencing to study the core and pangenomes of soil and plant-associated prokaryotes.</title>
        <authorList>
            <person name="Whitman W."/>
        </authorList>
    </citation>
    <scope>NUCLEOTIDE SEQUENCE [LARGE SCALE GENOMIC DNA]</scope>
    <source>
        <strain evidence="2 3">M8UP14</strain>
    </source>
</reference>
<dbReference type="InterPro" id="IPR002575">
    <property type="entry name" value="Aminoglycoside_PTrfase"/>
</dbReference>
<sequence>MSEQEEQLTGGNTAESVVRLGSTVRKPVTSSTPAVHSLLAYLQAVGFEASPAALGIDEQGRQVLEFVQGSLWSSVGTHTQTDFRRVGTIIRTLHDAAASFQMPEEAQWNVRYEPDERDLICHNDLAPWNLVCGADRWVFIDWDAAAPATRLWDLAWASIAFPPFEPQCELPRAATAMHALLDGYRLQRSSYGKLIKLMVKRARAEHDFIVEGAQKGQEPWARLYVEEHHRYWGPVSDYIDQNASALEELLASLKGSLHQTSKIER</sequence>
<dbReference type="Pfam" id="PF01636">
    <property type="entry name" value="APH"/>
    <property type="match status" value="1"/>
</dbReference>
<protein>
    <submittedName>
        <fullName evidence="2">Ser/Thr protein kinase RdoA (MazF antagonist)</fullName>
    </submittedName>
</protein>
<dbReference type="SUPFAM" id="SSF56112">
    <property type="entry name" value="Protein kinase-like (PK-like)"/>
    <property type="match status" value="1"/>
</dbReference>
<evidence type="ECO:0000313" key="3">
    <source>
        <dbReference type="Proteomes" id="UP000540989"/>
    </source>
</evidence>
<evidence type="ECO:0000313" key="2">
    <source>
        <dbReference type="EMBL" id="MBB5060806.1"/>
    </source>
</evidence>
<dbReference type="Proteomes" id="UP000540989">
    <property type="component" value="Unassembled WGS sequence"/>
</dbReference>
<dbReference type="AlphaFoldDB" id="A0A7W7ZKB6"/>
<organism evidence="2 3">
    <name type="scientific">Granulicella aggregans</name>
    <dbReference type="NCBI Taxonomy" id="474949"/>
    <lineage>
        <taxon>Bacteria</taxon>
        <taxon>Pseudomonadati</taxon>
        <taxon>Acidobacteriota</taxon>
        <taxon>Terriglobia</taxon>
        <taxon>Terriglobales</taxon>
        <taxon>Acidobacteriaceae</taxon>
        <taxon>Granulicella</taxon>
    </lineage>
</organism>
<comment type="caution">
    <text evidence="2">The sequence shown here is derived from an EMBL/GenBank/DDBJ whole genome shotgun (WGS) entry which is preliminary data.</text>
</comment>
<evidence type="ECO:0000259" key="1">
    <source>
        <dbReference type="Pfam" id="PF01636"/>
    </source>
</evidence>
<dbReference type="Gene3D" id="1.10.510.10">
    <property type="entry name" value="Transferase(Phosphotransferase) domain 1"/>
    <property type="match status" value="1"/>
</dbReference>
<keyword evidence="2" id="KW-0418">Kinase</keyword>